<dbReference type="AlphaFoldDB" id="A0A6L2N3Y0"/>
<accession>A0A6L2N3Y0</accession>
<evidence type="ECO:0000313" key="2">
    <source>
        <dbReference type="EMBL" id="GEU80908.1"/>
    </source>
</evidence>
<feature type="region of interest" description="Disordered" evidence="1">
    <location>
        <begin position="124"/>
        <end position="152"/>
    </location>
</feature>
<reference evidence="2" key="1">
    <citation type="journal article" date="2019" name="Sci. Rep.">
        <title>Draft genome of Tanacetum cinerariifolium, the natural source of mosquito coil.</title>
        <authorList>
            <person name="Yamashiro T."/>
            <person name="Shiraishi A."/>
            <person name="Satake H."/>
            <person name="Nakayama K."/>
        </authorList>
    </citation>
    <scope>NUCLEOTIDE SEQUENCE</scope>
</reference>
<sequence length="320" mass="37078">MVILDRLSEIDMDLDRLYLKGHTSGSRDGRLEENVELTDTVPTPYDLPLTGGYTPGSDEDEEGLSVHIEDSPKQGRIIEEMDKDKNINLVSEQGEVQETVEPSRYDDDTTLAETLLNIKKSEAKDKGKGIMQETELPKKKDDVPKGDQAKDIDWNDPQMLRYHALQNIPFSKAEVRKNMIMYLKNQGGYKQNYFKGIKYEDIKPLFERVWDQVHTFLPKDSEIEKEVMKRPGFDLQQGSAKKQRLDQQTEETEEEVEAKDNSDQEVEELKTLWKLVKDKYGNTRPEEGYEGVLWGDLKVMFELDIESEMWRQLQGHEVTV</sequence>
<name>A0A6L2N3Y0_TANCI</name>
<feature type="compositionally biased region" description="Basic and acidic residues" evidence="1">
    <location>
        <begin position="135"/>
        <end position="152"/>
    </location>
</feature>
<gene>
    <name evidence="2" type="ORF">Tci_052886</name>
</gene>
<feature type="region of interest" description="Disordered" evidence="1">
    <location>
        <begin position="43"/>
        <end position="63"/>
    </location>
</feature>
<proteinExistence type="predicted"/>
<feature type="region of interest" description="Disordered" evidence="1">
    <location>
        <begin position="230"/>
        <end position="263"/>
    </location>
</feature>
<evidence type="ECO:0000256" key="1">
    <source>
        <dbReference type="SAM" id="MobiDB-lite"/>
    </source>
</evidence>
<organism evidence="2">
    <name type="scientific">Tanacetum cinerariifolium</name>
    <name type="common">Dalmatian daisy</name>
    <name type="synonym">Chrysanthemum cinerariifolium</name>
    <dbReference type="NCBI Taxonomy" id="118510"/>
    <lineage>
        <taxon>Eukaryota</taxon>
        <taxon>Viridiplantae</taxon>
        <taxon>Streptophyta</taxon>
        <taxon>Embryophyta</taxon>
        <taxon>Tracheophyta</taxon>
        <taxon>Spermatophyta</taxon>
        <taxon>Magnoliopsida</taxon>
        <taxon>eudicotyledons</taxon>
        <taxon>Gunneridae</taxon>
        <taxon>Pentapetalae</taxon>
        <taxon>asterids</taxon>
        <taxon>campanulids</taxon>
        <taxon>Asterales</taxon>
        <taxon>Asteraceae</taxon>
        <taxon>Asteroideae</taxon>
        <taxon>Anthemideae</taxon>
        <taxon>Anthemidinae</taxon>
        <taxon>Tanacetum</taxon>
    </lineage>
</organism>
<protein>
    <submittedName>
        <fullName evidence="2">Uncharacterized protein</fullName>
    </submittedName>
</protein>
<comment type="caution">
    <text evidence="2">The sequence shown here is derived from an EMBL/GenBank/DDBJ whole genome shotgun (WGS) entry which is preliminary data.</text>
</comment>
<dbReference type="EMBL" id="BKCJ010008169">
    <property type="protein sequence ID" value="GEU80908.1"/>
    <property type="molecule type" value="Genomic_DNA"/>
</dbReference>
<feature type="compositionally biased region" description="Acidic residues" evidence="1">
    <location>
        <begin position="248"/>
        <end position="257"/>
    </location>
</feature>